<feature type="region of interest" description="Disordered" evidence="8">
    <location>
        <begin position="233"/>
        <end position="269"/>
    </location>
</feature>
<dbReference type="InterPro" id="IPR035952">
    <property type="entry name" value="Rhomboid-like_sf"/>
</dbReference>
<gene>
    <name evidence="9" type="ORF">A3Q56_01364</name>
</gene>
<comment type="function">
    <text evidence="7">May be involved in the degradation of misfolded endoplasmic reticulum (ER) luminal proteins.</text>
</comment>
<dbReference type="AlphaFoldDB" id="A0A177B976"/>
<keyword evidence="5 7" id="KW-1133">Transmembrane helix</keyword>
<feature type="compositionally biased region" description="Basic and acidic residues" evidence="8">
    <location>
        <begin position="237"/>
        <end position="269"/>
    </location>
</feature>
<comment type="similarity">
    <text evidence="2 7">Belongs to the derlin family.</text>
</comment>
<organism evidence="9 10">
    <name type="scientific">Intoshia linei</name>
    <dbReference type="NCBI Taxonomy" id="1819745"/>
    <lineage>
        <taxon>Eukaryota</taxon>
        <taxon>Metazoa</taxon>
        <taxon>Spiralia</taxon>
        <taxon>Lophotrochozoa</taxon>
        <taxon>Mesozoa</taxon>
        <taxon>Orthonectida</taxon>
        <taxon>Rhopaluridae</taxon>
        <taxon>Intoshia</taxon>
    </lineage>
</organism>
<dbReference type="OrthoDB" id="1716531at2759"/>
<dbReference type="PANTHER" id="PTHR11009">
    <property type="entry name" value="DER1-LIKE PROTEIN, DERLIN"/>
    <property type="match status" value="1"/>
</dbReference>
<feature type="transmembrane region" description="Helical" evidence="7">
    <location>
        <begin position="153"/>
        <end position="186"/>
    </location>
</feature>
<dbReference type="InterPro" id="IPR007599">
    <property type="entry name" value="DER1"/>
</dbReference>
<accession>A0A177B976</accession>
<evidence type="ECO:0000256" key="8">
    <source>
        <dbReference type="SAM" id="MobiDB-lite"/>
    </source>
</evidence>
<evidence type="ECO:0000256" key="3">
    <source>
        <dbReference type="ARBA" id="ARBA00022692"/>
    </source>
</evidence>
<comment type="caution">
    <text evidence="9">The sequence shown here is derived from an EMBL/GenBank/DDBJ whole genome shotgun (WGS) entry which is preliminary data.</text>
</comment>
<evidence type="ECO:0000256" key="7">
    <source>
        <dbReference type="RuleBase" id="RU363059"/>
    </source>
</evidence>
<keyword evidence="10" id="KW-1185">Reference proteome</keyword>
<feature type="transmembrane region" description="Helical" evidence="7">
    <location>
        <begin position="20"/>
        <end position="45"/>
    </location>
</feature>
<dbReference type="Pfam" id="PF04511">
    <property type="entry name" value="DER1"/>
    <property type="match status" value="1"/>
</dbReference>
<evidence type="ECO:0000313" key="10">
    <source>
        <dbReference type="Proteomes" id="UP000078046"/>
    </source>
</evidence>
<evidence type="ECO:0000256" key="2">
    <source>
        <dbReference type="ARBA" id="ARBA00008917"/>
    </source>
</evidence>
<reference evidence="9 10" key="1">
    <citation type="submission" date="2016-04" db="EMBL/GenBank/DDBJ databases">
        <title>The genome of Intoshia linei affirms orthonectids as highly simplified spiralians.</title>
        <authorList>
            <person name="Mikhailov K.V."/>
            <person name="Slusarev G.S."/>
            <person name="Nikitin M.A."/>
            <person name="Logacheva M.D."/>
            <person name="Penin A."/>
            <person name="Aleoshin V."/>
            <person name="Panchin Y.V."/>
        </authorList>
    </citation>
    <scope>NUCLEOTIDE SEQUENCE [LARGE SCALE GENOMIC DNA]</scope>
    <source>
        <strain evidence="9">Intl2013</strain>
        <tissue evidence="9">Whole animal</tissue>
    </source>
</reference>
<evidence type="ECO:0000313" key="9">
    <source>
        <dbReference type="EMBL" id="OAF70857.1"/>
    </source>
</evidence>
<evidence type="ECO:0000256" key="1">
    <source>
        <dbReference type="ARBA" id="ARBA00004477"/>
    </source>
</evidence>
<keyword evidence="6 7" id="KW-0472">Membrane</keyword>
<protein>
    <recommendedName>
        <fullName evidence="7">Derlin</fullName>
    </recommendedName>
</protein>
<keyword evidence="4 7" id="KW-0256">Endoplasmic reticulum</keyword>
<dbReference type="EMBL" id="LWCA01000104">
    <property type="protein sequence ID" value="OAF70857.1"/>
    <property type="molecule type" value="Genomic_DNA"/>
</dbReference>
<comment type="subcellular location">
    <subcellularLocation>
        <location evidence="1 7">Endoplasmic reticulum membrane</location>
        <topology evidence="1 7">Multi-pass membrane protein</topology>
    </subcellularLocation>
</comment>
<dbReference type="SUPFAM" id="SSF144091">
    <property type="entry name" value="Rhomboid-like"/>
    <property type="match status" value="1"/>
</dbReference>
<keyword evidence="3 7" id="KW-0812">Transmembrane</keyword>
<sequence length="269" mass="31982">MAMQELYEDYRNIPPFTRYYTSSCFIMTLLTHFELVTPYQIYLNFPLIIKNFQIWRLFTNIFYFGPFGINFIFNIIFVYRHSRMLEEETFMNETPNFLLFIVTTFIIITILGVLSNLIFLSHSLMMVFVYLWSRRKPNVLINMMGLFTFRAPYLPWVLVSISFLLMGESLWTDLIGIFAGHVYFYFKDVFPTQSGIDIFVMPKFIEKYFKNDSIPTTPEADGAENIVWQQTEVAEAENEHKTENQEKNIDEYSSPEKDDNLRLRQSDTK</sequence>
<dbReference type="Proteomes" id="UP000078046">
    <property type="component" value="Unassembled WGS sequence"/>
</dbReference>
<proteinExistence type="inferred from homology"/>
<evidence type="ECO:0000256" key="6">
    <source>
        <dbReference type="ARBA" id="ARBA00023136"/>
    </source>
</evidence>
<feature type="transmembrane region" description="Helical" evidence="7">
    <location>
        <begin position="99"/>
        <end position="132"/>
    </location>
</feature>
<feature type="transmembrane region" description="Helical" evidence="7">
    <location>
        <begin position="57"/>
        <end position="79"/>
    </location>
</feature>
<evidence type="ECO:0000256" key="5">
    <source>
        <dbReference type="ARBA" id="ARBA00022989"/>
    </source>
</evidence>
<name>A0A177B976_9BILA</name>
<dbReference type="GO" id="GO:0005789">
    <property type="term" value="C:endoplasmic reticulum membrane"/>
    <property type="evidence" value="ECO:0007669"/>
    <property type="project" value="UniProtKB-SubCell"/>
</dbReference>
<evidence type="ECO:0000256" key="4">
    <source>
        <dbReference type="ARBA" id="ARBA00022824"/>
    </source>
</evidence>
<dbReference type="GO" id="GO:0006950">
    <property type="term" value="P:response to stress"/>
    <property type="evidence" value="ECO:0007669"/>
    <property type="project" value="UniProtKB-ARBA"/>
</dbReference>